<gene>
    <name evidence="2" type="ORF">GUJ93_ZPchr0006g42611</name>
</gene>
<protein>
    <submittedName>
        <fullName evidence="2">Uncharacterized protein</fullName>
    </submittedName>
</protein>
<evidence type="ECO:0000313" key="3">
    <source>
        <dbReference type="Proteomes" id="UP000729402"/>
    </source>
</evidence>
<organism evidence="2 3">
    <name type="scientific">Zizania palustris</name>
    <name type="common">Northern wild rice</name>
    <dbReference type="NCBI Taxonomy" id="103762"/>
    <lineage>
        <taxon>Eukaryota</taxon>
        <taxon>Viridiplantae</taxon>
        <taxon>Streptophyta</taxon>
        <taxon>Embryophyta</taxon>
        <taxon>Tracheophyta</taxon>
        <taxon>Spermatophyta</taxon>
        <taxon>Magnoliopsida</taxon>
        <taxon>Liliopsida</taxon>
        <taxon>Poales</taxon>
        <taxon>Poaceae</taxon>
        <taxon>BOP clade</taxon>
        <taxon>Oryzoideae</taxon>
        <taxon>Oryzeae</taxon>
        <taxon>Zizaniinae</taxon>
        <taxon>Zizania</taxon>
    </lineage>
</organism>
<feature type="region of interest" description="Disordered" evidence="1">
    <location>
        <begin position="1"/>
        <end position="74"/>
    </location>
</feature>
<reference evidence="2" key="1">
    <citation type="journal article" date="2021" name="bioRxiv">
        <title>Whole Genome Assembly and Annotation of Northern Wild Rice, Zizania palustris L., Supports a Whole Genome Duplication in the Zizania Genus.</title>
        <authorList>
            <person name="Haas M."/>
            <person name="Kono T."/>
            <person name="Macchietto M."/>
            <person name="Millas R."/>
            <person name="McGilp L."/>
            <person name="Shao M."/>
            <person name="Duquette J."/>
            <person name="Hirsch C.N."/>
            <person name="Kimball J."/>
        </authorList>
    </citation>
    <scope>NUCLEOTIDE SEQUENCE</scope>
    <source>
        <tissue evidence="2">Fresh leaf tissue</tissue>
    </source>
</reference>
<name>A0A8J5SV19_ZIZPA</name>
<accession>A0A8J5SV19</accession>
<feature type="compositionally biased region" description="Polar residues" evidence="1">
    <location>
        <begin position="1"/>
        <end position="12"/>
    </location>
</feature>
<evidence type="ECO:0000256" key="1">
    <source>
        <dbReference type="SAM" id="MobiDB-lite"/>
    </source>
</evidence>
<dbReference type="Proteomes" id="UP000729402">
    <property type="component" value="Unassembled WGS sequence"/>
</dbReference>
<sequence>MDGNESPLQPNPSGFHAPSFHLYPQHASSPPNHSISDPSTTEANVRESKNLGDARISRRALAPKRRTSENLAGKPRCRFEVERGMNFGYHSHRLPCSEHVSTDLVGLD</sequence>
<dbReference type="AlphaFoldDB" id="A0A8J5SV19"/>
<keyword evidence="3" id="KW-1185">Reference proteome</keyword>
<feature type="compositionally biased region" description="Basic and acidic residues" evidence="1">
    <location>
        <begin position="44"/>
        <end position="56"/>
    </location>
</feature>
<comment type="caution">
    <text evidence="2">The sequence shown here is derived from an EMBL/GenBank/DDBJ whole genome shotgun (WGS) entry which is preliminary data.</text>
</comment>
<dbReference type="EMBL" id="JAAALK010000283">
    <property type="protein sequence ID" value="KAG8069998.1"/>
    <property type="molecule type" value="Genomic_DNA"/>
</dbReference>
<reference evidence="2" key="2">
    <citation type="submission" date="2021-02" db="EMBL/GenBank/DDBJ databases">
        <authorList>
            <person name="Kimball J.A."/>
            <person name="Haas M.W."/>
            <person name="Macchietto M."/>
            <person name="Kono T."/>
            <person name="Duquette J."/>
            <person name="Shao M."/>
        </authorList>
    </citation>
    <scope>NUCLEOTIDE SEQUENCE</scope>
    <source>
        <tissue evidence="2">Fresh leaf tissue</tissue>
    </source>
</reference>
<evidence type="ECO:0000313" key="2">
    <source>
        <dbReference type="EMBL" id="KAG8069998.1"/>
    </source>
</evidence>
<feature type="compositionally biased region" description="Polar residues" evidence="1">
    <location>
        <begin position="26"/>
        <end position="43"/>
    </location>
</feature>
<proteinExistence type="predicted"/>